<reference evidence="1 2" key="1">
    <citation type="journal article" date="2022" name="Plant J.">
        <title>Chromosome-level genome of Camellia lanceoleosa provides a valuable resource for understanding genome evolution and self-incompatibility.</title>
        <authorList>
            <person name="Gong W."/>
            <person name="Xiao S."/>
            <person name="Wang L."/>
            <person name="Liao Z."/>
            <person name="Chang Y."/>
            <person name="Mo W."/>
            <person name="Hu G."/>
            <person name="Li W."/>
            <person name="Zhao G."/>
            <person name="Zhu H."/>
            <person name="Hu X."/>
            <person name="Ji K."/>
            <person name="Xiang X."/>
            <person name="Song Q."/>
            <person name="Yuan D."/>
            <person name="Jin S."/>
            <person name="Zhang L."/>
        </authorList>
    </citation>
    <scope>NUCLEOTIDE SEQUENCE [LARGE SCALE GENOMIC DNA]</scope>
    <source>
        <strain evidence="1">SQ_2022a</strain>
    </source>
</reference>
<organism evidence="1 2">
    <name type="scientific">Camellia lanceoleosa</name>
    <dbReference type="NCBI Taxonomy" id="1840588"/>
    <lineage>
        <taxon>Eukaryota</taxon>
        <taxon>Viridiplantae</taxon>
        <taxon>Streptophyta</taxon>
        <taxon>Embryophyta</taxon>
        <taxon>Tracheophyta</taxon>
        <taxon>Spermatophyta</taxon>
        <taxon>Magnoliopsida</taxon>
        <taxon>eudicotyledons</taxon>
        <taxon>Gunneridae</taxon>
        <taxon>Pentapetalae</taxon>
        <taxon>asterids</taxon>
        <taxon>Ericales</taxon>
        <taxon>Theaceae</taxon>
        <taxon>Camellia</taxon>
    </lineage>
</organism>
<evidence type="ECO:0000313" key="1">
    <source>
        <dbReference type="EMBL" id="KAI8022730.1"/>
    </source>
</evidence>
<proteinExistence type="predicted"/>
<comment type="caution">
    <text evidence="1">The sequence shown here is derived from an EMBL/GenBank/DDBJ whole genome shotgun (WGS) entry which is preliminary data.</text>
</comment>
<sequence length="270" mass="31220">MAEEEDEHSTSSSSSNPCPICLGPLLQESYLDQCFHKFCYNCIVHWTKVVANKHSCPPSSVKCPLCKTENFSIIHRYDGTSFERHYINQDFGNSAFFSEAHKYRLQCYYIEPVTLKSLDDKFIVSQYWKARKYLQPNQWLQTWLRREIQALIQEEDVEIIVHHILGVIDSFRRNDQKTPTTPETKQEHFKALVSQAATPFLIGRTDRFVNEVELFLASGLNIEAYDKVYMQHLGWKVSGITTEDEEGEVSGNAPSVPYLFLFDEDSDGIE</sequence>
<keyword evidence="2" id="KW-1185">Reference proteome</keyword>
<dbReference type="Proteomes" id="UP001060215">
    <property type="component" value="Chromosome 6"/>
</dbReference>
<name>A0ACC0IBG1_9ERIC</name>
<evidence type="ECO:0000313" key="2">
    <source>
        <dbReference type="Proteomes" id="UP001060215"/>
    </source>
</evidence>
<protein>
    <submittedName>
        <fullName evidence="1">E3 ubiquitin-protein ligase Topor</fullName>
    </submittedName>
</protein>
<dbReference type="EMBL" id="CM045763">
    <property type="protein sequence ID" value="KAI8022730.1"/>
    <property type="molecule type" value="Genomic_DNA"/>
</dbReference>
<gene>
    <name evidence="1" type="ORF">LOK49_LG03G01754</name>
</gene>
<accession>A0ACC0IBG1</accession>